<dbReference type="EMBL" id="UYSL01020537">
    <property type="protein sequence ID" value="VDL75078.1"/>
    <property type="molecule type" value="Genomic_DNA"/>
</dbReference>
<dbReference type="AlphaFoldDB" id="A0A0N4Y611"/>
<feature type="transmembrane region" description="Helical" evidence="2">
    <location>
        <begin position="252"/>
        <end position="272"/>
    </location>
</feature>
<name>A0A0N4Y611_NIPBR</name>
<keyword evidence="5" id="KW-1185">Reference proteome</keyword>
<evidence type="ECO:0000313" key="6">
    <source>
        <dbReference type="WBParaSite" id="NBR_0001148801-mRNA-1"/>
    </source>
</evidence>
<evidence type="ECO:0000256" key="2">
    <source>
        <dbReference type="SAM" id="Phobius"/>
    </source>
</evidence>
<keyword evidence="2" id="KW-0812">Transmembrane</keyword>
<feature type="region of interest" description="Disordered" evidence="1">
    <location>
        <begin position="111"/>
        <end position="225"/>
    </location>
</feature>
<evidence type="ECO:0000256" key="3">
    <source>
        <dbReference type="SAM" id="SignalP"/>
    </source>
</evidence>
<feature type="compositionally biased region" description="Basic and acidic residues" evidence="1">
    <location>
        <begin position="197"/>
        <end position="207"/>
    </location>
</feature>
<evidence type="ECO:0000313" key="5">
    <source>
        <dbReference type="Proteomes" id="UP000271162"/>
    </source>
</evidence>
<reference evidence="4 5" key="2">
    <citation type="submission" date="2018-11" db="EMBL/GenBank/DDBJ databases">
        <authorList>
            <consortium name="Pathogen Informatics"/>
        </authorList>
    </citation>
    <scope>NUCLEOTIDE SEQUENCE [LARGE SCALE GENOMIC DNA]</scope>
</reference>
<keyword evidence="2" id="KW-1133">Transmembrane helix</keyword>
<feature type="compositionally biased region" description="Basic and acidic residues" evidence="1">
    <location>
        <begin position="166"/>
        <end position="185"/>
    </location>
</feature>
<reference evidence="6" key="1">
    <citation type="submission" date="2017-02" db="UniProtKB">
        <authorList>
            <consortium name="WormBaseParasite"/>
        </authorList>
    </citation>
    <scope>IDENTIFICATION</scope>
</reference>
<feature type="signal peptide" evidence="3">
    <location>
        <begin position="1"/>
        <end position="21"/>
    </location>
</feature>
<proteinExistence type="predicted"/>
<dbReference type="Proteomes" id="UP000271162">
    <property type="component" value="Unassembled WGS sequence"/>
</dbReference>
<gene>
    <name evidence="4" type="ORF">NBR_LOCUS11489</name>
</gene>
<evidence type="ECO:0000313" key="4">
    <source>
        <dbReference type="EMBL" id="VDL75078.1"/>
    </source>
</evidence>
<dbReference type="WBParaSite" id="NBR_0001148801-mRNA-1">
    <property type="protein sequence ID" value="NBR_0001148801-mRNA-1"/>
    <property type="gene ID" value="NBR_0001148801"/>
</dbReference>
<sequence length="280" mass="30196">MAASLFAMFLLAVVTFPMFEGSSVIDSSARMDVCSACMTVMDKVPTLMSNGTTKVCSSYVSMQTLQKVCTYIQQQIVELVFGILEDEQGALQLTPLCFAKWETDMLAKMFQTQESSPEGSREGVSRSAETDGGPTRPKKGSGESDGPRKVKKGSGESDGPTIAKKGSGESDGPTKTKKGSGELEGPRTLLGFGAVDFDTKTMKRKSAESGSGETSGEPRSTIAPSDIQSMLFNQIQNPSREYEDRSQEISCLPTLTMMVYVACVVAIVYVLVNYSQKTRQ</sequence>
<feature type="chain" id="PRO_5043125239" evidence="3">
    <location>
        <begin position="22"/>
        <end position="280"/>
    </location>
</feature>
<accession>A0A0N4Y611</accession>
<keyword evidence="2" id="KW-0472">Membrane</keyword>
<protein>
    <submittedName>
        <fullName evidence="6">AAI domain-containing protein</fullName>
    </submittedName>
</protein>
<organism evidence="6">
    <name type="scientific">Nippostrongylus brasiliensis</name>
    <name type="common">Rat hookworm</name>
    <dbReference type="NCBI Taxonomy" id="27835"/>
    <lineage>
        <taxon>Eukaryota</taxon>
        <taxon>Metazoa</taxon>
        <taxon>Ecdysozoa</taxon>
        <taxon>Nematoda</taxon>
        <taxon>Chromadorea</taxon>
        <taxon>Rhabditida</taxon>
        <taxon>Rhabditina</taxon>
        <taxon>Rhabditomorpha</taxon>
        <taxon>Strongyloidea</taxon>
        <taxon>Heligmosomidae</taxon>
        <taxon>Nippostrongylus</taxon>
    </lineage>
</organism>
<feature type="compositionally biased region" description="Low complexity" evidence="1">
    <location>
        <begin position="208"/>
        <end position="217"/>
    </location>
</feature>
<evidence type="ECO:0000256" key="1">
    <source>
        <dbReference type="SAM" id="MobiDB-lite"/>
    </source>
</evidence>
<keyword evidence="3" id="KW-0732">Signal</keyword>